<keyword evidence="3" id="KW-0862">Zinc</keyword>
<dbReference type="PROSITE" id="PS00463">
    <property type="entry name" value="ZN2_CY6_FUNGAL_1"/>
    <property type="match status" value="1"/>
</dbReference>
<keyword evidence="4" id="KW-0805">Transcription regulation</keyword>
<comment type="caution">
    <text evidence="10">The sequence shown here is derived from an EMBL/GenBank/DDBJ whole genome shotgun (WGS) entry which is preliminary data.</text>
</comment>
<name>A0ABR4BSY1_9HELO</name>
<dbReference type="Pfam" id="PF04082">
    <property type="entry name" value="Fungal_trans"/>
    <property type="match status" value="1"/>
</dbReference>
<evidence type="ECO:0000256" key="4">
    <source>
        <dbReference type="ARBA" id="ARBA00023015"/>
    </source>
</evidence>
<evidence type="ECO:0000256" key="3">
    <source>
        <dbReference type="ARBA" id="ARBA00022833"/>
    </source>
</evidence>
<keyword evidence="7" id="KW-0539">Nucleus</keyword>
<evidence type="ECO:0000256" key="2">
    <source>
        <dbReference type="ARBA" id="ARBA00022723"/>
    </source>
</evidence>
<evidence type="ECO:0000256" key="1">
    <source>
        <dbReference type="ARBA" id="ARBA00004123"/>
    </source>
</evidence>
<sequence length="716" mass="81277">MDVDVASTRSIRLPSCKQCRQRKVKCDTQRPSCGTCSKNDVACEFVDSSTGKMFTGQYILELEEEQRALDDLFQQRSAEECRSGGEPVLTGDGDAVPSQNEGASPRNIRTSGISFLKLLLADADWRQRNADLLQKLAERPQVAELHLTPSPLPERQHAWSLIERYLHGTHVQNPFLMQRDIEIIFDRVYAEPSSPPKHSKHDLFTIFMIIAVGSVIPYRKGTHDNHPFSYYLAALDFFDPNFLGQTLRGIQDLLLVARFGIYYHIGTSIWDIAQICVRMCIEQGLHRKTIAPTDSVREQLQRRVFWHCYAIDRYSSTTLGRPFAIADYEISVPFPVQVNDDQLFDWTGRLDEMPCDRNNNDMSVFIFYVHLRQITSRMHDCFHTWSRASSPDSLPLGLSGKVHVEVASLLSELRTWRDSAPIFPEATCLYHHAEWHDFMYERYRLLLLRAAIDAVPKQNGIPSRELVDMIAESSIGMIVLYAGLFERGVITYTRSYFQMLFTGGLSLMFSIASLDHLGDFKIQDRATEALKTCEGLLTQFSVQMKDSFYYTAVFEAVHRETIRRSALLYQQFLTSSAPTRRASPTTGATDYGQAQMYAPMRAVPLSQRGSQQIMADAIFQDTQYQDGTTHNMHGSTDDLVAAGNYPFSGSQFPVLDGFGNPMSYIPPFTEASYWDGLTNDWLSMEAGVGEYAYGDPYSNLNMWDQLQLDLNGAQIQ</sequence>
<protein>
    <recommendedName>
        <fullName evidence="9">Zn(2)-C6 fungal-type domain-containing protein</fullName>
    </recommendedName>
</protein>
<evidence type="ECO:0000259" key="9">
    <source>
        <dbReference type="PROSITE" id="PS50048"/>
    </source>
</evidence>
<evidence type="ECO:0000256" key="6">
    <source>
        <dbReference type="ARBA" id="ARBA00023163"/>
    </source>
</evidence>
<evidence type="ECO:0000256" key="8">
    <source>
        <dbReference type="SAM" id="MobiDB-lite"/>
    </source>
</evidence>
<accession>A0ABR4BSY1</accession>
<feature type="region of interest" description="Disordered" evidence="8">
    <location>
        <begin position="83"/>
        <end position="106"/>
    </location>
</feature>
<dbReference type="InterPro" id="IPR052202">
    <property type="entry name" value="Yeast_MetPath_Reg"/>
</dbReference>
<evidence type="ECO:0000313" key="11">
    <source>
        <dbReference type="Proteomes" id="UP001595075"/>
    </source>
</evidence>
<dbReference type="SMART" id="SM00066">
    <property type="entry name" value="GAL4"/>
    <property type="match status" value="1"/>
</dbReference>
<dbReference type="InterPro" id="IPR001138">
    <property type="entry name" value="Zn2Cys6_DnaBD"/>
</dbReference>
<dbReference type="SMART" id="SM00906">
    <property type="entry name" value="Fungal_trans"/>
    <property type="match status" value="1"/>
</dbReference>
<keyword evidence="6" id="KW-0804">Transcription</keyword>
<reference evidence="10 11" key="1">
    <citation type="journal article" date="2024" name="Commun. Biol.">
        <title>Comparative genomic analysis of thermophilic fungi reveals convergent evolutionary adaptations and gene losses.</title>
        <authorList>
            <person name="Steindorff A.S."/>
            <person name="Aguilar-Pontes M.V."/>
            <person name="Robinson A.J."/>
            <person name="Andreopoulos B."/>
            <person name="LaButti K."/>
            <person name="Kuo A."/>
            <person name="Mondo S."/>
            <person name="Riley R."/>
            <person name="Otillar R."/>
            <person name="Haridas S."/>
            <person name="Lipzen A."/>
            <person name="Grimwood J."/>
            <person name="Schmutz J."/>
            <person name="Clum A."/>
            <person name="Reid I.D."/>
            <person name="Moisan M.C."/>
            <person name="Butler G."/>
            <person name="Nguyen T.T.M."/>
            <person name="Dewar K."/>
            <person name="Conant G."/>
            <person name="Drula E."/>
            <person name="Henrissat B."/>
            <person name="Hansel C."/>
            <person name="Singer S."/>
            <person name="Hutchinson M.I."/>
            <person name="de Vries R.P."/>
            <person name="Natvig D.O."/>
            <person name="Powell A.J."/>
            <person name="Tsang A."/>
            <person name="Grigoriev I.V."/>
        </authorList>
    </citation>
    <scope>NUCLEOTIDE SEQUENCE [LARGE SCALE GENOMIC DNA]</scope>
    <source>
        <strain evidence="10 11">CBS 494.80</strain>
    </source>
</reference>
<dbReference type="SUPFAM" id="SSF57701">
    <property type="entry name" value="Zn2/Cys6 DNA-binding domain"/>
    <property type="match status" value="1"/>
</dbReference>
<evidence type="ECO:0000256" key="7">
    <source>
        <dbReference type="ARBA" id="ARBA00023242"/>
    </source>
</evidence>
<keyword evidence="5" id="KW-0238">DNA-binding</keyword>
<keyword evidence="11" id="KW-1185">Reference proteome</keyword>
<keyword evidence="2" id="KW-0479">Metal-binding</keyword>
<comment type="subcellular location">
    <subcellularLocation>
        <location evidence="1">Nucleus</location>
    </subcellularLocation>
</comment>
<dbReference type="CDD" id="cd12148">
    <property type="entry name" value="fungal_TF_MHR"/>
    <property type="match status" value="1"/>
</dbReference>
<dbReference type="EMBL" id="JAZHXI010000023">
    <property type="protein sequence ID" value="KAL2060211.1"/>
    <property type="molecule type" value="Genomic_DNA"/>
</dbReference>
<proteinExistence type="predicted"/>
<dbReference type="Pfam" id="PF00172">
    <property type="entry name" value="Zn_clus"/>
    <property type="match status" value="1"/>
</dbReference>
<feature type="domain" description="Zn(2)-C6 fungal-type" evidence="9">
    <location>
        <begin position="15"/>
        <end position="45"/>
    </location>
</feature>
<dbReference type="PROSITE" id="PS50048">
    <property type="entry name" value="ZN2_CY6_FUNGAL_2"/>
    <property type="match status" value="1"/>
</dbReference>
<dbReference type="PANTHER" id="PTHR47782:SF12">
    <property type="entry name" value="ZN(II)2CYS6 TRANSCRIPTION FACTOR (EUROFUNG)"/>
    <property type="match status" value="1"/>
</dbReference>
<feature type="compositionally biased region" description="Polar residues" evidence="8">
    <location>
        <begin position="97"/>
        <end position="106"/>
    </location>
</feature>
<dbReference type="PANTHER" id="PTHR47782">
    <property type="entry name" value="ZN(II)2CYS6 TRANSCRIPTION FACTOR (EUROFUNG)-RELATED"/>
    <property type="match status" value="1"/>
</dbReference>
<dbReference type="InterPro" id="IPR007219">
    <property type="entry name" value="XnlR_reg_dom"/>
</dbReference>
<gene>
    <name evidence="10" type="ORF">VTL71DRAFT_9606</name>
</gene>
<dbReference type="InterPro" id="IPR036864">
    <property type="entry name" value="Zn2-C6_fun-type_DNA-bd_sf"/>
</dbReference>
<dbReference type="Gene3D" id="4.10.240.10">
    <property type="entry name" value="Zn(2)-C6 fungal-type DNA-binding domain"/>
    <property type="match status" value="1"/>
</dbReference>
<organism evidence="10 11">
    <name type="scientific">Oculimacula yallundae</name>
    <dbReference type="NCBI Taxonomy" id="86028"/>
    <lineage>
        <taxon>Eukaryota</taxon>
        <taxon>Fungi</taxon>
        <taxon>Dikarya</taxon>
        <taxon>Ascomycota</taxon>
        <taxon>Pezizomycotina</taxon>
        <taxon>Leotiomycetes</taxon>
        <taxon>Helotiales</taxon>
        <taxon>Ploettnerulaceae</taxon>
        <taxon>Oculimacula</taxon>
    </lineage>
</organism>
<evidence type="ECO:0000313" key="10">
    <source>
        <dbReference type="EMBL" id="KAL2060211.1"/>
    </source>
</evidence>
<dbReference type="Proteomes" id="UP001595075">
    <property type="component" value="Unassembled WGS sequence"/>
</dbReference>
<dbReference type="CDD" id="cd00067">
    <property type="entry name" value="GAL4"/>
    <property type="match status" value="1"/>
</dbReference>
<evidence type="ECO:0000256" key="5">
    <source>
        <dbReference type="ARBA" id="ARBA00023125"/>
    </source>
</evidence>